<gene>
    <name evidence="2" type="ORF">BG011_005584</name>
</gene>
<feature type="region of interest" description="Disordered" evidence="1">
    <location>
        <begin position="715"/>
        <end position="739"/>
    </location>
</feature>
<feature type="compositionally biased region" description="Basic residues" evidence="1">
    <location>
        <begin position="715"/>
        <end position="728"/>
    </location>
</feature>
<dbReference type="OrthoDB" id="2352441at2759"/>
<feature type="region of interest" description="Disordered" evidence="1">
    <location>
        <begin position="505"/>
        <end position="530"/>
    </location>
</feature>
<feature type="compositionally biased region" description="Low complexity" evidence="1">
    <location>
        <begin position="108"/>
        <end position="125"/>
    </location>
</feature>
<evidence type="ECO:0000256" key="1">
    <source>
        <dbReference type="SAM" id="MobiDB-lite"/>
    </source>
</evidence>
<feature type="compositionally biased region" description="Low complexity" evidence="1">
    <location>
        <begin position="156"/>
        <end position="167"/>
    </location>
</feature>
<accession>A0A9P6QFD2</accession>
<evidence type="ECO:0000313" key="2">
    <source>
        <dbReference type="EMBL" id="KAG0265017.1"/>
    </source>
</evidence>
<feature type="region of interest" description="Disordered" evidence="1">
    <location>
        <begin position="94"/>
        <end position="183"/>
    </location>
</feature>
<feature type="compositionally biased region" description="Polar residues" evidence="1">
    <location>
        <begin position="126"/>
        <end position="150"/>
    </location>
</feature>
<protein>
    <submittedName>
        <fullName evidence="2">Uncharacterized protein</fullName>
    </submittedName>
</protein>
<name>A0A9P6QFD2_9FUNG</name>
<comment type="caution">
    <text evidence="2">The sequence shown here is derived from an EMBL/GenBank/DDBJ whole genome shotgun (WGS) entry which is preliminary data.</text>
</comment>
<reference evidence="2" key="1">
    <citation type="journal article" date="2020" name="Fungal Divers.">
        <title>Resolving the Mortierellaceae phylogeny through synthesis of multi-gene phylogenetics and phylogenomics.</title>
        <authorList>
            <person name="Vandepol N."/>
            <person name="Liber J."/>
            <person name="Desiro A."/>
            <person name="Na H."/>
            <person name="Kennedy M."/>
            <person name="Barry K."/>
            <person name="Grigoriev I.V."/>
            <person name="Miller A.N."/>
            <person name="O'Donnell K."/>
            <person name="Stajich J.E."/>
            <person name="Bonito G."/>
        </authorList>
    </citation>
    <scope>NUCLEOTIDE SEQUENCE</scope>
    <source>
        <strain evidence="2">KOD948</strain>
    </source>
</reference>
<dbReference type="AlphaFoldDB" id="A0A9P6QFD2"/>
<keyword evidence="3" id="KW-1185">Reference proteome</keyword>
<feature type="region of interest" description="Disordered" evidence="1">
    <location>
        <begin position="288"/>
        <end position="364"/>
    </location>
</feature>
<feature type="compositionally biased region" description="Low complexity" evidence="1">
    <location>
        <begin position="311"/>
        <end position="327"/>
    </location>
</feature>
<organism evidence="2 3">
    <name type="scientific">Mortierella polycephala</name>
    <dbReference type="NCBI Taxonomy" id="41804"/>
    <lineage>
        <taxon>Eukaryota</taxon>
        <taxon>Fungi</taxon>
        <taxon>Fungi incertae sedis</taxon>
        <taxon>Mucoromycota</taxon>
        <taxon>Mortierellomycotina</taxon>
        <taxon>Mortierellomycetes</taxon>
        <taxon>Mortierellales</taxon>
        <taxon>Mortierellaceae</taxon>
        <taxon>Mortierella</taxon>
    </lineage>
</organism>
<proteinExistence type="predicted"/>
<dbReference type="Proteomes" id="UP000726737">
    <property type="component" value="Unassembled WGS sequence"/>
</dbReference>
<sequence>MADFSAKMTRQISQRTHSSLSLLTEANLYKHTIISPASREAKLKHIHSYVQAQQELITNDEDLYLSTDGWDHWRTVHSNNTPTRSDLAAHLPALQSSLPSPLPPPPQRRQQQHQLQHQQLSPVQRHSTPAIVNNKSLPSPYTRQQRSPSPVSALYQQQRTHQQSSTHPLDSTPGGLDPSMALPRALPRNTAQNHQPFSRDSFYAGIGQENDWHQLEQLDPDSLAGIHIYGDTADLQQTSHEQPSPAFPNSPLNKYPVYEYTPMISKDPEWQQEQQLQRLQQQSIFRQLQYPDDDDDEPVPEISSRDRRQHSVSQVQEYQYQQQRQLVSPPPTLQEKDKKSGRFSSRFSFLTRRRPAHHQRHESLPVAKKEPWIENPDMSSTRFHSLSHRTGDQKAASLAMDEALYEESRQLREEAPSIQRKSNSRVRQLFKDVFGMSSKRKEVHSPDSAFRDISLPSTHIRAATSPHQRQQLQHQQYTEPSIHDQYPYSAMPGQRKGLVTPVSVSGTAQSNGHHDSEIHYRSGLGSRNPLRESLVDPAQQQHLTLSKLGLDDDGDEHLGGTGGVLKSPFAQTSLTPPPVSSILRHSTSSHRMFSHGAGDCDPTLISPAATVTDQPLQRQTQVYEGRHNARRSSQLMPILKDFGDSGCDSMGGHEPCTTGSSATALTYNNHPSQKKHQRAPLYDFDHGMVMSAYDNGPTIVSIAQVQKVDLEGLRQNHHHHSPSPHSHHLGMVPIETPYA</sequence>
<evidence type="ECO:0000313" key="3">
    <source>
        <dbReference type="Proteomes" id="UP000726737"/>
    </source>
</evidence>
<dbReference type="EMBL" id="JAAAJA010000039">
    <property type="protein sequence ID" value="KAG0265017.1"/>
    <property type="molecule type" value="Genomic_DNA"/>
</dbReference>
<feature type="compositionally biased region" description="Basic residues" evidence="1">
    <location>
        <begin position="351"/>
        <end position="360"/>
    </location>
</feature>